<organism evidence="2 3">
    <name type="scientific">Rotaria magnacalcarata</name>
    <dbReference type="NCBI Taxonomy" id="392030"/>
    <lineage>
        <taxon>Eukaryota</taxon>
        <taxon>Metazoa</taxon>
        <taxon>Spiralia</taxon>
        <taxon>Gnathifera</taxon>
        <taxon>Rotifera</taxon>
        <taxon>Eurotatoria</taxon>
        <taxon>Bdelloidea</taxon>
        <taxon>Philodinida</taxon>
        <taxon>Philodinidae</taxon>
        <taxon>Rotaria</taxon>
    </lineage>
</organism>
<evidence type="ECO:0000259" key="1">
    <source>
        <dbReference type="Pfam" id="PF16004"/>
    </source>
</evidence>
<dbReference type="Pfam" id="PF16004">
    <property type="entry name" value="EFTUD2"/>
    <property type="match status" value="1"/>
</dbReference>
<sequence>MEDDGDDAGGEDEAIDVSNLSTAVVLHEDKKYYPSALELYGPEVETVVQEEDTQALTEPIIAPVKKAKFSFVEQEIPETVYDL</sequence>
<dbReference type="EMBL" id="CAJOBI010019292">
    <property type="protein sequence ID" value="CAF4205665.1"/>
    <property type="molecule type" value="Genomic_DNA"/>
</dbReference>
<name>A0A8S2SJY5_9BILA</name>
<gene>
    <name evidence="2" type="ORF">SMN809_LOCUS22089</name>
</gene>
<feature type="non-terminal residue" evidence="2">
    <location>
        <position position="1"/>
    </location>
</feature>
<dbReference type="AlphaFoldDB" id="A0A8S2SJY5"/>
<feature type="non-terminal residue" evidence="2">
    <location>
        <position position="83"/>
    </location>
</feature>
<protein>
    <recommendedName>
        <fullName evidence="1">116kDa U5 small nuclear ribonucleoprotein component N-terminal domain-containing protein</fullName>
    </recommendedName>
</protein>
<reference evidence="2" key="1">
    <citation type="submission" date="2021-02" db="EMBL/GenBank/DDBJ databases">
        <authorList>
            <person name="Nowell W R."/>
        </authorList>
    </citation>
    <scope>NUCLEOTIDE SEQUENCE</scope>
</reference>
<dbReference type="Proteomes" id="UP000676336">
    <property type="component" value="Unassembled WGS sequence"/>
</dbReference>
<feature type="domain" description="116kDa U5 small nuclear ribonucleoprotein component N-terminal" evidence="1">
    <location>
        <begin position="11"/>
        <end position="77"/>
    </location>
</feature>
<proteinExistence type="predicted"/>
<comment type="caution">
    <text evidence="2">The sequence shown here is derived from an EMBL/GenBank/DDBJ whole genome shotgun (WGS) entry which is preliminary data.</text>
</comment>
<evidence type="ECO:0000313" key="3">
    <source>
        <dbReference type="Proteomes" id="UP000676336"/>
    </source>
</evidence>
<accession>A0A8S2SJY5</accession>
<dbReference type="InterPro" id="IPR031950">
    <property type="entry name" value="EFTUD2_N"/>
</dbReference>
<evidence type="ECO:0000313" key="2">
    <source>
        <dbReference type="EMBL" id="CAF4205665.1"/>
    </source>
</evidence>